<reference evidence="3 4" key="1">
    <citation type="submission" date="2018-09" db="EMBL/GenBank/DDBJ databases">
        <title>Hymenobacter medium sp. nov., isolated from R2A medium.</title>
        <authorList>
            <person name="Yingchao G."/>
        </authorList>
    </citation>
    <scope>NUCLEOTIDE SEQUENCE [LARGE SCALE GENOMIC DNA]</scope>
    <source>
        <strain evidence="4">sh-6</strain>
    </source>
</reference>
<evidence type="ECO:0000256" key="1">
    <source>
        <dbReference type="SAM" id="SignalP"/>
    </source>
</evidence>
<dbReference type="KEGG" id="hyh:D3Y59_13880"/>
<dbReference type="OrthoDB" id="877750at2"/>
<dbReference type="Pfam" id="PF14771">
    <property type="entry name" value="DUF4476"/>
    <property type="match status" value="2"/>
</dbReference>
<dbReference type="EMBL" id="CP032317">
    <property type="protein sequence ID" value="AYA38033.1"/>
    <property type="molecule type" value="Genomic_DNA"/>
</dbReference>
<dbReference type="AlphaFoldDB" id="A0A3B7R3Q9"/>
<feature type="signal peptide" evidence="1">
    <location>
        <begin position="1"/>
        <end position="19"/>
    </location>
</feature>
<gene>
    <name evidence="3" type="ORF">D3Y59_13880</name>
</gene>
<keyword evidence="1" id="KW-0732">Signal</keyword>
<name>A0A3B7R3Q9_9BACT</name>
<keyword evidence="4" id="KW-1185">Reference proteome</keyword>
<feature type="domain" description="DUF4476" evidence="2">
    <location>
        <begin position="191"/>
        <end position="279"/>
    </location>
</feature>
<evidence type="ECO:0000259" key="2">
    <source>
        <dbReference type="Pfam" id="PF14771"/>
    </source>
</evidence>
<evidence type="ECO:0000313" key="4">
    <source>
        <dbReference type="Proteomes" id="UP000262802"/>
    </source>
</evidence>
<dbReference type="InterPro" id="IPR028011">
    <property type="entry name" value="DUF4476"/>
</dbReference>
<protein>
    <submittedName>
        <fullName evidence="3">DUF4476 domain-containing protein</fullName>
    </submittedName>
</protein>
<sequence>MKRTLLLCLSLLLAQVALAIPAGMAVRSERGLPFRLRLDGNRIGSRYGLTQVRFVRLAPGYHWAEFQVPANGGVLNYRTRVQLLPGRETRFVLVTRRGYPPVLQRFDEVPLPGWAGGYGRGPQPAYEYGYQCEPTPYSGPSNWPVPGTRDDWYGRDDDGYGNNGGYGRDPYEPVPGGYGNGGYSNNYRHLMTPQEADELLRAIRARSFDDEKVQLAKQAIAESNLRTDDLGRLLSGFGFDEGKVKLAKYAYPRLTDRHNFYQIYNQFSFRASISELQRFVEEFAAAGNPSGGYNPGYRHLLGASDVDQLLKALRARSFDEERVQLAKQTLAESDIRAEDLRRLLGGISFDSYKVELAKYAYSHVSDRQNFHRIADAFTSSLSMREVQQYVTDSRG</sequence>
<organism evidence="3 4">
    <name type="scientific">Hymenobacter oligotrophus</name>
    <dbReference type="NCBI Taxonomy" id="2319843"/>
    <lineage>
        <taxon>Bacteria</taxon>
        <taxon>Pseudomonadati</taxon>
        <taxon>Bacteroidota</taxon>
        <taxon>Cytophagia</taxon>
        <taxon>Cytophagales</taxon>
        <taxon>Hymenobacteraceae</taxon>
        <taxon>Hymenobacter</taxon>
    </lineage>
</organism>
<feature type="chain" id="PRO_5017619133" evidence="1">
    <location>
        <begin position="20"/>
        <end position="395"/>
    </location>
</feature>
<dbReference type="Proteomes" id="UP000262802">
    <property type="component" value="Chromosome"/>
</dbReference>
<dbReference type="RefSeq" id="WP_119445585.1">
    <property type="nucleotide sequence ID" value="NZ_CP032317.1"/>
</dbReference>
<feature type="domain" description="DUF4476" evidence="2">
    <location>
        <begin position="303"/>
        <end position="389"/>
    </location>
</feature>
<evidence type="ECO:0000313" key="3">
    <source>
        <dbReference type="EMBL" id="AYA38033.1"/>
    </source>
</evidence>
<proteinExistence type="predicted"/>
<accession>A0A3B7R3Q9</accession>